<dbReference type="GO" id="GO:0003887">
    <property type="term" value="F:DNA-directed DNA polymerase activity"/>
    <property type="evidence" value="ECO:0007669"/>
    <property type="project" value="UniProtKB-KW"/>
</dbReference>
<dbReference type="Gene3D" id="1.10.287.690">
    <property type="entry name" value="Helix hairpin bin"/>
    <property type="match status" value="1"/>
</dbReference>
<dbReference type="GO" id="GO:1902975">
    <property type="term" value="P:mitotic DNA replication initiation"/>
    <property type="evidence" value="ECO:0007669"/>
    <property type="project" value="TreeGrafter"/>
</dbReference>
<dbReference type="PANTHER" id="PTHR45861:SF1">
    <property type="entry name" value="DNA POLYMERASE ALPHA CATALYTIC SUBUNIT"/>
    <property type="match status" value="1"/>
</dbReference>
<evidence type="ECO:0000256" key="3">
    <source>
        <dbReference type="ARBA" id="ARBA00022679"/>
    </source>
</evidence>
<dbReference type="GO" id="GO:0006273">
    <property type="term" value="P:lagging strand elongation"/>
    <property type="evidence" value="ECO:0007669"/>
    <property type="project" value="TreeGrafter"/>
</dbReference>
<dbReference type="InterPro" id="IPR012337">
    <property type="entry name" value="RNaseH-like_sf"/>
</dbReference>
<dbReference type="SMART" id="SM00486">
    <property type="entry name" value="POLBc"/>
    <property type="match status" value="1"/>
</dbReference>
<evidence type="ECO:0000313" key="7">
    <source>
        <dbReference type="EMBL" id="CAG8821965.1"/>
    </source>
</evidence>
<evidence type="ECO:0000256" key="5">
    <source>
        <dbReference type="ARBA" id="ARBA00022932"/>
    </source>
</evidence>
<dbReference type="InterPro" id="IPR006134">
    <property type="entry name" value="DNA-dir_DNA_pol_B_multi_dom"/>
</dbReference>
<keyword evidence="3" id="KW-0808">Transferase</keyword>
<dbReference type="OrthoDB" id="2402897at2759"/>
<dbReference type="InterPro" id="IPR043502">
    <property type="entry name" value="DNA/RNA_pol_sf"/>
</dbReference>
<keyword evidence="8" id="KW-1185">Reference proteome</keyword>
<comment type="similarity">
    <text evidence="1">Belongs to the DNA polymerase type-B family.</text>
</comment>
<dbReference type="InterPro" id="IPR006172">
    <property type="entry name" value="DNA-dir_DNA_pol_B"/>
</dbReference>
<dbReference type="GO" id="GO:0005658">
    <property type="term" value="C:alpha DNA polymerase:primase complex"/>
    <property type="evidence" value="ECO:0007669"/>
    <property type="project" value="TreeGrafter"/>
</dbReference>
<feature type="non-terminal residue" evidence="7">
    <location>
        <position position="554"/>
    </location>
</feature>
<dbReference type="GO" id="GO:0006272">
    <property type="term" value="P:leading strand elongation"/>
    <property type="evidence" value="ECO:0007669"/>
    <property type="project" value="TreeGrafter"/>
</dbReference>
<dbReference type="SUPFAM" id="SSF56672">
    <property type="entry name" value="DNA/RNA polymerases"/>
    <property type="match status" value="1"/>
</dbReference>
<evidence type="ECO:0000313" key="8">
    <source>
        <dbReference type="Proteomes" id="UP000789759"/>
    </source>
</evidence>
<evidence type="ECO:0000256" key="2">
    <source>
        <dbReference type="ARBA" id="ARBA00012417"/>
    </source>
</evidence>
<evidence type="ECO:0000259" key="6">
    <source>
        <dbReference type="Pfam" id="PF00136"/>
    </source>
</evidence>
<dbReference type="InterPro" id="IPR023211">
    <property type="entry name" value="DNA_pol_palm_dom_sf"/>
</dbReference>
<feature type="non-terminal residue" evidence="7">
    <location>
        <position position="1"/>
    </location>
</feature>
<dbReference type="AlphaFoldDB" id="A0A9N9KEM0"/>
<dbReference type="Proteomes" id="UP000789759">
    <property type="component" value="Unassembled WGS sequence"/>
</dbReference>
<reference evidence="7" key="1">
    <citation type="submission" date="2021-06" db="EMBL/GenBank/DDBJ databases">
        <authorList>
            <person name="Kallberg Y."/>
            <person name="Tangrot J."/>
            <person name="Rosling A."/>
        </authorList>
    </citation>
    <scope>NUCLEOTIDE SEQUENCE</scope>
    <source>
        <strain evidence="7">FL966</strain>
    </source>
</reference>
<dbReference type="Gene3D" id="3.90.1600.10">
    <property type="entry name" value="Palm domain of DNA polymerase"/>
    <property type="match status" value="1"/>
</dbReference>
<dbReference type="PANTHER" id="PTHR45861">
    <property type="entry name" value="DNA POLYMERASE ALPHA CATALYTIC SUBUNIT"/>
    <property type="match status" value="1"/>
</dbReference>
<dbReference type="EMBL" id="CAJVQA010051092">
    <property type="protein sequence ID" value="CAG8821965.1"/>
    <property type="molecule type" value="Genomic_DNA"/>
</dbReference>
<evidence type="ECO:0000256" key="4">
    <source>
        <dbReference type="ARBA" id="ARBA00022695"/>
    </source>
</evidence>
<dbReference type="GO" id="GO:0003688">
    <property type="term" value="F:DNA replication origin binding"/>
    <property type="evidence" value="ECO:0007669"/>
    <property type="project" value="TreeGrafter"/>
</dbReference>
<keyword evidence="5" id="KW-0239">DNA-directed DNA polymerase</keyword>
<dbReference type="GO" id="GO:0003682">
    <property type="term" value="F:chromatin binding"/>
    <property type="evidence" value="ECO:0007669"/>
    <property type="project" value="TreeGrafter"/>
</dbReference>
<feature type="domain" description="DNA-directed DNA polymerase family B multifunctional" evidence="6">
    <location>
        <begin position="406"/>
        <end position="554"/>
    </location>
</feature>
<sequence length="554" mass="66115">AYILINGFDVYCDFKINKQEEKINESKIKTILDDITYQNYINFDISIRNDTNGNSYHFLRVYFRNHNVRRKEIVRIRNNKKNKEKQYEIFDMYEDDISTPYYMFIAPRTEVMIDNIKKGFPLSKAFKTNKTLSKNMYENKYHYTQIKFVENFNAYISIYFDYETVDIDNLKIGKKGRVSIGYEVDQAFMGVFCFFKGRDIKPFYIVAILLQNKNEFPVEYANTDDKLEIVYVKTQKEFFLTKAMLYHNFRPEKTGGWNNLGYDWKFTIRKLYELNIFEEFYKIATGKDKRIEDIIKYFYKEEYITINASEKTKHYYIKIEGTEEYDQQTIFRQHFGTLSKCRNYDDETRKRKCTIILEYCIRDCIAPKEAIEHINKITEYRLVSELTNITMIEYSHGNKTKMINNVLVLIALLEGFNISFKYNEKHEKEDFGGGTVKEPNKGYSFTFDICLDFNSLYPNLMMQNNICFLTKIGSESNEECYEISVDMKNGNTKIVKFSKNKRGLVPLILNLFVKRRKEAKVKRDEYDKGNSLYDYYNILQDLLKRIANSIYGQT</sequence>
<gene>
    <name evidence="7" type="ORF">CPELLU_LOCUS19776</name>
</gene>
<dbReference type="Pfam" id="PF00136">
    <property type="entry name" value="DNA_pol_B"/>
    <property type="match status" value="1"/>
</dbReference>
<dbReference type="EC" id="2.7.7.7" evidence="2"/>
<dbReference type="GO" id="GO:0000166">
    <property type="term" value="F:nucleotide binding"/>
    <property type="evidence" value="ECO:0007669"/>
    <property type="project" value="InterPro"/>
</dbReference>
<proteinExistence type="inferred from homology"/>
<dbReference type="SUPFAM" id="SSF53098">
    <property type="entry name" value="Ribonuclease H-like"/>
    <property type="match status" value="1"/>
</dbReference>
<evidence type="ECO:0000256" key="1">
    <source>
        <dbReference type="ARBA" id="ARBA00005755"/>
    </source>
</evidence>
<dbReference type="GO" id="GO:0003697">
    <property type="term" value="F:single-stranded DNA binding"/>
    <property type="evidence" value="ECO:0007669"/>
    <property type="project" value="TreeGrafter"/>
</dbReference>
<name>A0A9N9KEM0_9GLOM</name>
<accession>A0A9N9KEM0</accession>
<keyword evidence="4" id="KW-0548">Nucleotidyltransferase</keyword>
<organism evidence="7 8">
    <name type="scientific">Cetraspora pellucida</name>
    <dbReference type="NCBI Taxonomy" id="1433469"/>
    <lineage>
        <taxon>Eukaryota</taxon>
        <taxon>Fungi</taxon>
        <taxon>Fungi incertae sedis</taxon>
        <taxon>Mucoromycota</taxon>
        <taxon>Glomeromycotina</taxon>
        <taxon>Glomeromycetes</taxon>
        <taxon>Diversisporales</taxon>
        <taxon>Gigasporaceae</taxon>
        <taxon>Cetraspora</taxon>
    </lineage>
</organism>
<comment type="caution">
    <text evidence="7">The sequence shown here is derived from an EMBL/GenBank/DDBJ whole genome shotgun (WGS) entry which is preliminary data.</text>
</comment>
<protein>
    <recommendedName>
        <fullName evidence="2">DNA-directed DNA polymerase</fullName>
        <ecNumber evidence="2">2.7.7.7</ecNumber>
    </recommendedName>
</protein>